<protein>
    <submittedName>
        <fullName evidence="1">Uncharacterized protein</fullName>
    </submittedName>
</protein>
<name>A0ABR1K3L5_9AGAR</name>
<organism evidence="1 2">
    <name type="scientific">Marasmiellus scandens</name>
    <dbReference type="NCBI Taxonomy" id="2682957"/>
    <lineage>
        <taxon>Eukaryota</taxon>
        <taxon>Fungi</taxon>
        <taxon>Dikarya</taxon>
        <taxon>Basidiomycota</taxon>
        <taxon>Agaricomycotina</taxon>
        <taxon>Agaricomycetes</taxon>
        <taxon>Agaricomycetidae</taxon>
        <taxon>Agaricales</taxon>
        <taxon>Marasmiineae</taxon>
        <taxon>Omphalotaceae</taxon>
        <taxon>Marasmiellus</taxon>
    </lineage>
</organism>
<dbReference type="Gene3D" id="3.30.559.10">
    <property type="entry name" value="Chloramphenicol acetyltransferase-like domain"/>
    <property type="match status" value="2"/>
</dbReference>
<keyword evidence="2" id="KW-1185">Reference proteome</keyword>
<sequence>MSFPEPFAYYPLSNFDLSHIRSIFITGWLVEGIIDQQALRLALVHVTQKWRMLAGRLESLQENKNTKWRLKIPLGTLPDNYSTFSLTTSTSDVPLSHYISEPIPLVSPSLPPSLFIHPDTPRNSYQHEQRDHPLISFHLTFFHSENAPRTAIGFARPHSLFEASTACKVVQAIIAELKGQNWDVPPKLHPGHNPNELQDYLDAAEARPDISSVLKQPLGIEPLAGYFDIGISGALYALFYNVIKGVWWNQASRHIILLPKNALDLLVTEVRSELARQGKDTPRVSTGDILTAWIWKTIHSTDTSVNKKVHVSSFASFRHLLPANPPALRAHQHNTFITSPYPLLTVSALQSQSLASIAYALTSCRQSTPDSIKFQQVVASSCAIRNAKVPAFYHPFAEETLSVSNVSSSGILEVDWGCLSSKKDGKTLCGYRYIQTATGFPFVNILFLHGRLPKDESTVLDVYMTKERMVLLKAETERIVKLAGASR</sequence>
<proteinExistence type="predicted"/>
<dbReference type="Proteomes" id="UP001498398">
    <property type="component" value="Unassembled WGS sequence"/>
</dbReference>
<evidence type="ECO:0000313" key="1">
    <source>
        <dbReference type="EMBL" id="KAK7471177.1"/>
    </source>
</evidence>
<evidence type="ECO:0000313" key="2">
    <source>
        <dbReference type="Proteomes" id="UP001498398"/>
    </source>
</evidence>
<reference evidence="1 2" key="1">
    <citation type="submission" date="2024-01" db="EMBL/GenBank/DDBJ databases">
        <title>A draft genome for the cacao thread blight pathogen Marasmiellus scandens.</title>
        <authorList>
            <person name="Baruah I.K."/>
            <person name="Leung J."/>
            <person name="Bukari Y."/>
            <person name="Amoako-Attah I."/>
            <person name="Meinhardt L.W."/>
            <person name="Bailey B.A."/>
            <person name="Cohen S.P."/>
        </authorList>
    </citation>
    <scope>NUCLEOTIDE SEQUENCE [LARGE SCALE GENOMIC DNA]</scope>
    <source>
        <strain evidence="1 2">GH-19</strain>
    </source>
</reference>
<comment type="caution">
    <text evidence="1">The sequence shown here is derived from an EMBL/GenBank/DDBJ whole genome shotgun (WGS) entry which is preliminary data.</text>
</comment>
<gene>
    <name evidence="1" type="ORF">VKT23_002587</name>
</gene>
<dbReference type="InterPro" id="IPR023213">
    <property type="entry name" value="CAT-like_dom_sf"/>
</dbReference>
<dbReference type="EMBL" id="JBANRG010000002">
    <property type="protein sequence ID" value="KAK7471177.1"/>
    <property type="molecule type" value="Genomic_DNA"/>
</dbReference>
<accession>A0ABR1K3L5</accession>